<evidence type="ECO:0000313" key="2">
    <source>
        <dbReference type="Proteomes" id="UP000626370"/>
    </source>
</evidence>
<accession>A0ABQ3IIW6</accession>
<evidence type="ECO:0000313" key="1">
    <source>
        <dbReference type="EMBL" id="GHE83179.1"/>
    </source>
</evidence>
<proteinExistence type="predicted"/>
<reference evidence="2" key="1">
    <citation type="journal article" date="2019" name="Int. J. Syst. Evol. Microbiol.">
        <title>The Global Catalogue of Microorganisms (GCM) 10K type strain sequencing project: providing services to taxonomists for standard genome sequencing and annotation.</title>
        <authorList>
            <consortium name="The Broad Institute Genomics Platform"/>
            <consortium name="The Broad Institute Genome Sequencing Center for Infectious Disease"/>
            <person name="Wu L."/>
            <person name="Ma J."/>
        </authorList>
    </citation>
    <scope>NUCLEOTIDE SEQUENCE [LARGE SCALE GENOMIC DNA]</scope>
    <source>
        <strain evidence="2">CGMCC 1.15922</strain>
    </source>
</reference>
<dbReference type="SUPFAM" id="SSF75169">
    <property type="entry name" value="DsrEFH-like"/>
    <property type="match status" value="1"/>
</dbReference>
<dbReference type="RefSeq" id="WP_189376960.1">
    <property type="nucleotide sequence ID" value="NZ_BNAH01000003.1"/>
</dbReference>
<dbReference type="Gene3D" id="3.40.1260.10">
    <property type="entry name" value="DsrEFH-like"/>
    <property type="match status" value="1"/>
</dbReference>
<protein>
    <recommendedName>
        <fullName evidence="3">Sulfurtransferase complex subunit TusB</fullName>
    </recommendedName>
</protein>
<dbReference type="InterPro" id="IPR027396">
    <property type="entry name" value="DsrEFH-like"/>
</dbReference>
<dbReference type="Pfam" id="PF04077">
    <property type="entry name" value="DsrH"/>
    <property type="match status" value="1"/>
</dbReference>
<comment type="caution">
    <text evidence="1">The sequence shown here is derived from an EMBL/GenBank/DDBJ whole genome shotgun (WGS) entry which is preliminary data.</text>
</comment>
<name>A0ABQ3IIW6_9GAMM</name>
<gene>
    <name evidence="1" type="ORF">GCM10011501_09460</name>
</gene>
<dbReference type="NCBIfam" id="TIGR03011">
    <property type="entry name" value="sulf_tusB_dsrH"/>
    <property type="match status" value="1"/>
</dbReference>
<organism evidence="1 2">
    <name type="scientific">Thalassotalea profundi</name>
    <dbReference type="NCBI Taxonomy" id="2036687"/>
    <lineage>
        <taxon>Bacteria</taxon>
        <taxon>Pseudomonadati</taxon>
        <taxon>Pseudomonadota</taxon>
        <taxon>Gammaproteobacteria</taxon>
        <taxon>Alteromonadales</taxon>
        <taxon>Colwelliaceae</taxon>
        <taxon>Thalassotalea</taxon>
    </lineage>
</organism>
<evidence type="ECO:0008006" key="3">
    <source>
        <dbReference type="Google" id="ProtNLM"/>
    </source>
</evidence>
<sequence>MTTLHLIRDSALSNNSINLCLTNLSATDVIVLIDDGCYNINSAFISDAQKIIPLKQCYAIEEHINARGLQVNTAIVINYEYLLELIFNHQNVITWQ</sequence>
<dbReference type="Proteomes" id="UP000626370">
    <property type="component" value="Unassembled WGS sequence"/>
</dbReference>
<dbReference type="EMBL" id="BNAH01000003">
    <property type="protein sequence ID" value="GHE83179.1"/>
    <property type="molecule type" value="Genomic_DNA"/>
</dbReference>
<keyword evidence="2" id="KW-1185">Reference proteome</keyword>
<dbReference type="InterPro" id="IPR007215">
    <property type="entry name" value="Sulphur_relay_TusB/DsrH"/>
</dbReference>